<dbReference type="STRING" id="1797.RMCT_2776"/>
<dbReference type="OrthoDB" id="4774723at2"/>
<dbReference type="Proteomes" id="UP000069654">
    <property type="component" value="Unassembled WGS sequence"/>
</dbReference>
<evidence type="ECO:0008006" key="6">
    <source>
        <dbReference type="Google" id="ProtNLM"/>
    </source>
</evidence>
<dbReference type="PANTHER" id="PTHR37042:SF4">
    <property type="entry name" value="OUTER MEMBRANE PROTEIN RV1973"/>
    <property type="match status" value="1"/>
</dbReference>
<dbReference type="GO" id="GO:0016020">
    <property type="term" value="C:membrane"/>
    <property type="evidence" value="ECO:0007669"/>
    <property type="project" value="UniProtKB-SubCell"/>
</dbReference>
<dbReference type="AlphaFoldDB" id="A0A117IMU1"/>
<reference evidence="5" key="2">
    <citation type="submission" date="2016-02" db="EMBL/GenBank/DDBJ databases">
        <title>Draft genome sequence of five rapidly growing Mycobacterium species.</title>
        <authorList>
            <person name="Katahira K."/>
            <person name="Gotou Y."/>
            <person name="Iida K."/>
            <person name="Ogura Y."/>
            <person name="Hayashi T."/>
        </authorList>
    </citation>
    <scope>NUCLEOTIDE SEQUENCE [LARGE SCALE GENOMIC DNA]</scope>
    <source>
        <strain evidence="5">JCM6362</strain>
    </source>
</reference>
<evidence type="ECO:0000256" key="1">
    <source>
        <dbReference type="ARBA" id="ARBA00004370"/>
    </source>
</evidence>
<evidence type="ECO:0000313" key="5">
    <source>
        <dbReference type="Proteomes" id="UP000069654"/>
    </source>
</evidence>
<dbReference type="RefSeq" id="WP_131588057.1">
    <property type="nucleotide sequence ID" value="NZ_BCTB01000018.1"/>
</dbReference>
<evidence type="ECO:0000256" key="3">
    <source>
        <dbReference type="SAM" id="Phobius"/>
    </source>
</evidence>
<sequence length="208" mass="22029">MADVAVASTPCADDTVPENDACVDSGVSGGDQIRALSDGSGGSGGGGVRRGPWVLLIAGLTAVVALGGVIGVFGFRVVEERAEQQQREMFVNAARRTATDLTTIDHTRVEADIQRIIDGATGGFREDFESRSGPFAEVVRQAKSTSKGTVTEAGIERLADDQGQVLVAVTVETSLPDLPEQEPRSWRMRLTVEQDGDEARVSQVEFVP</sequence>
<reference evidence="4 5" key="1">
    <citation type="journal article" date="2016" name="Genome Announc.">
        <title>Draft Genome Sequences of Five Rapidly Growing Mycobacterium Species, M. thermoresistibile, M. fortuitum subsp. acetamidolyticum, M. canariasense, M. brisbanense, and M. novocastrense.</title>
        <authorList>
            <person name="Katahira K."/>
            <person name="Ogura Y."/>
            <person name="Gotoh Y."/>
            <person name="Hayashi T."/>
        </authorList>
    </citation>
    <scope>NUCLEOTIDE SEQUENCE [LARGE SCALE GENOMIC DNA]</scope>
    <source>
        <strain evidence="4 5">JCM6362</strain>
    </source>
</reference>
<keyword evidence="2 3" id="KW-0472">Membrane</keyword>
<keyword evidence="3" id="KW-1133">Transmembrane helix</keyword>
<comment type="subcellular location">
    <subcellularLocation>
        <location evidence="1">Membrane</location>
    </subcellularLocation>
</comment>
<proteinExistence type="predicted"/>
<comment type="caution">
    <text evidence="4">The sequence shown here is derived from an EMBL/GenBank/DDBJ whole genome shotgun (WGS) entry which is preliminary data.</text>
</comment>
<evidence type="ECO:0000256" key="2">
    <source>
        <dbReference type="ARBA" id="ARBA00023136"/>
    </source>
</evidence>
<protein>
    <recommendedName>
        <fullName evidence="6">MCE associated membrane protein</fullName>
    </recommendedName>
</protein>
<gene>
    <name evidence="4" type="ORF">RMCT_2776</name>
</gene>
<dbReference type="PANTHER" id="PTHR37042">
    <property type="entry name" value="OUTER MEMBRANE PROTEIN RV1973"/>
    <property type="match status" value="1"/>
</dbReference>
<organism evidence="4 5">
    <name type="scientific">Mycolicibacterium thermoresistibile</name>
    <name type="common">Mycobacterium thermoresistibile</name>
    <dbReference type="NCBI Taxonomy" id="1797"/>
    <lineage>
        <taxon>Bacteria</taxon>
        <taxon>Bacillati</taxon>
        <taxon>Actinomycetota</taxon>
        <taxon>Actinomycetes</taxon>
        <taxon>Mycobacteriales</taxon>
        <taxon>Mycobacteriaceae</taxon>
        <taxon>Mycolicibacterium</taxon>
    </lineage>
</organism>
<dbReference type="EMBL" id="BCTB01000018">
    <property type="protein sequence ID" value="GAT15806.1"/>
    <property type="molecule type" value="Genomic_DNA"/>
</dbReference>
<accession>A0A117IMU1</accession>
<evidence type="ECO:0000313" key="4">
    <source>
        <dbReference type="EMBL" id="GAT15806.1"/>
    </source>
</evidence>
<keyword evidence="3" id="KW-0812">Transmembrane</keyword>
<feature type="transmembrane region" description="Helical" evidence="3">
    <location>
        <begin position="53"/>
        <end position="78"/>
    </location>
</feature>
<name>A0A117IMU1_MYCTH</name>